<organism evidence="2 3">
    <name type="scientific">Colletotrichum higginsianum (strain IMI 349063)</name>
    <name type="common">Crucifer anthracnose fungus</name>
    <dbReference type="NCBI Taxonomy" id="759273"/>
    <lineage>
        <taxon>Eukaryota</taxon>
        <taxon>Fungi</taxon>
        <taxon>Dikarya</taxon>
        <taxon>Ascomycota</taxon>
        <taxon>Pezizomycotina</taxon>
        <taxon>Sordariomycetes</taxon>
        <taxon>Hypocreomycetidae</taxon>
        <taxon>Glomerellales</taxon>
        <taxon>Glomerellaceae</taxon>
        <taxon>Colletotrichum</taxon>
        <taxon>Colletotrichum destructivum species complex</taxon>
    </lineage>
</organism>
<dbReference type="EMBL" id="CACQ02009261">
    <property type="protein sequence ID" value="CCF47002.1"/>
    <property type="molecule type" value="Genomic_DNA"/>
</dbReference>
<evidence type="ECO:0000313" key="2">
    <source>
        <dbReference type="EMBL" id="CCF47002.1"/>
    </source>
</evidence>
<proteinExistence type="predicted"/>
<dbReference type="HOGENOM" id="CLU_1454295_0_0_1"/>
<feature type="region of interest" description="Disordered" evidence="1">
    <location>
        <begin position="44"/>
        <end position="81"/>
    </location>
</feature>
<protein>
    <submittedName>
        <fullName evidence="2">Uncharacterized protein</fullName>
    </submittedName>
</protein>
<dbReference type="AlphaFoldDB" id="H1W3D9"/>
<feature type="compositionally biased region" description="Basic and acidic residues" evidence="1">
    <location>
        <begin position="44"/>
        <end position="61"/>
    </location>
</feature>
<evidence type="ECO:0000313" key="3">
    <source>
        <dbReference type="Proteomes" id="UP000007174"/>
    </source>
</evidence>
<reference evidence="3" key="1">
    <citation type="journal article" date="2012" name="Nat. Genet.">
        <title>Lifestyle transitions in plant pathogenic Colletotrichum fungi deciphered by genome and transcriptome analyses.</title>
        <authorList>
            <person name="O'Connell R.J."/>
            <person name="Thon M.R."/>
            <person name="Hacquard S."/>
            <person name="Amyotte S.G."/>
            <person name="Kleemann J."/>
            <person name="Torres M.F."/>
            <person name="Damm U."/>
            <person name="Buiate E.A."/>
            <person name="Epstein L."/>
            <person name="Alkan N."/>
            <person name="Altmueller J."/>
            <person name="Alvarado-Balderrama L."/>
            <person name="Bauser C.A."/>
            <person name="Becker C."/>
            <person name="Birren B.W."/>
            <person name="Chen Z."/>
            <person name="Choi J."/>
            <person name="Crouch J.A."/>
            <person name="Duvick J.P."/>
            <person name="Farman M.A."/>
            <person name="Gan P."/>
            <person name="Heiman D."/>
            <person name="Henrissat B."/>
            <person name="Howard R.J."/>
            <person name="Kabbage M."/>
            <person name="Koch C."/>
            <person name="Kracher B."/>
            <person name="Kubo Y."/>
            <person name="Law A.D."/>
            <person name="Lebrun M.-H."/>
            <person name="Lee Y.-H."/>
            <person name="Miyara I."/>
            <person name="Moore N."/>
            <person name="Neumann U."/>
            <person name="Nordstroem K."/>
            <person name="Panaccione D.G."/>
            <person name="Panstruga R."/>
            <person name="Place M."/>
            <person name="Proctor R.H."/>
            <person name="Prusky D."/>
            <person name="Rech G."/>
            <person name="Reinhardt R."/>
            <person name="Rollins J.A."/>
            <person name="Rounsley S."/>
            <person name="Schardl C.L."/>
            <person name="Schwartz D.C."/>
            <person name="Shenoy N."/>
            <person name="Shirasu K."/>
            <person name="Sikhakolli U.R."/>
            <person name="Stueber K."/>
            <person name="Sukno S.A."/>
            <person name="Sweigard J.A."/>
            <person name="Takano Y."/>
            <person name="Takahara H."/>
            <person name="Trail F."/>
            <person name="van der Does H.C."/>
            <person name="Voll L.M."/>
            <person name="Will I."/>
            <person name="Young S."/>
            <person name="Zeng Q."/>
            <person name="Zhang J."/>
            <person name="Zhou S."/>
            <person name="Dickman M.B."/>
            <person name="Schulze-Lefert P."/>
            <person name="Ver Loren van Themaat E."/>
            <person name="Ma L.-J."/>
            <person name="Vaillancourt L.J."/>
        </authorList>
    </citation>
    <scope>NUCLEOTIDE SEQUENCE [LARGE SCALE GENOMIC DNA]</scope>
    <source>
        <strain evidence="3">IMI 349063</strain>
    </source>
</reference>
<accession>H1W3D9</accession>
<evidence type="ECO:0000256" key="1">
    <source>
        <dbReference type="SAM" id="MobiDB-lite"/>
    </source>
</evidence>
<dbReference type="Proteomes" id="UP000007174">
    <property type="component" value="Unassembled WGS sequence"/>
</dbReference>
<sequence length="186" mass="20849">MKRCGKKKKEEENKKREIHVVVVDLYGSLHSSFPFSQDNFGIETDKTSDEKRPMDLRDSKDFFLPGMPRKPKGVLKEEDQTNKTGTCSSRLSFINSKRVVTTCIIGISDRPTSLGATRRLAPQKARQYIAQGGRSNTASVRASSLGECAWRSTPNPGAHRSTQQAVHDVWERGGSVKLRSACMRHR</sequence>
<name>H1W3D9_COLHI</name>
<gene>
    <name evidence="2" type="ORF">CH063_15561</name>
</gene>